<keyword evidence="1" id="KW-0732">Signal</keyword>
<comment type="caution">
    <text evidence="2">The sequence shown here is derived from an EMBL/GenBank/DDBJ whole genome shotgun (WGS) entry which is preliminary data.</text>
</comment>
<dbReference type="Gene3D" id="3.40.50.1820">
    <property type="entry name" value="alpha/beta hydrolase"/>
    <property type="match status" value="1"/>
</dbReference>
<feature type="signal peptide" evidence="1">
    <location>
        <begin position="1"/>
        <end position="18"/>
    </location>
</feature>
<keyword evidence="3" id="KW-1185">Reference proteome</keyword>
<sequence>SLRMRFILLLSLPSLLTATALHPPQSSSTSKVKGPLTPHFQEWLNQNGYASDKFARSDYGTQGSYGGKRNDDGKLVNAPVIFIHRNSDSALGAGLFSGWTNSIQFFLEKGYTTAELYATSWGDINSLKSGLRTHDCETTQRLRRFLLAVQNYTKSDKVHIVGHSMGVTLGRKIVVGGKITAADGNCDVGSPLLFDLWTSSLDWLGRTTGCAIVLETSTNQLATTMMDSGQGTIVETTRSAEQPL</sequence>
<protein>
    <recommendedName>
        <fullName evidence="4">Lipase</fullName>
    </recommendedName>
</protein>
<feature type="chain" id="PRO_5042884622" description="Lipase" evidence="1">
    <location>
        <begin position="19"/>
        <end position="244"/>
    </location>
</feature>
<evidence type="ECO:0008006" key="4">
    <source>
        <dbReference type="Google" id="ProtNLM"/>
    </source>
</evidence>
<gene>
    <name evidence="2" type="ORF">PMAYCL1PPCAC_29251</name>
</gene>
<accession>A0AAN5IDY3</accession>
<dbReference type="AlphaFoldDB" id="A0AAN5IDY3"/>
<evidence type="ECO:0000313" key="2">
    <source>
        <dbReference type="EMBL" id="GMR59056.1"/>
    </source>
</evidence>
<dbReference type="GO" id="GO:0016298">
    <property type="term" value="F:lipase activity"/>
    <property type="evidence" value="ECO:0007669"/>
    <property type="project" value="TreeGrafter"/>
</dbReference>
<dbReference type="GO" id="GO:0016042">
    <property type="term" value="P:lipid catabolic process"/>
    <property type="evidence" value="ECO:0007669"/>
    <property type="project" value="InterPro"/>
</dbReference>
<dbReference type="PANTHER" id="PTHR32015:SF1">
    <property type="entry name" value="LIPASE"/>
    <property type="match status" value="1"/>
</dbReference>
<name>A0AAN5IDY3_9BILA</name>
<evidence type="ECO:0000313" key="3">
    <source>
        <dbReference type="Proteomes" id="UP001328107"/>
    </source>
</evidence>
<reference evidence="3" key="1">
    <citation type="submission" date="2022-10" db="EMBL/GenBank/DDBJ databases">
        <title>Genome assembly of Pristionchus species.</title>
        <authorList>
            <person name="Yoshida K."/>
            <person name="Sommer R.J."/>
        </authorList>
    </citation>
    <scope>NUCLEOTIDE SEQUENCE [LARGE SCALE GENOMIC DNA]</scope>
    <source>
        <strain evidence="3">RS5460</strain>
    </source>
</reference>
<proteinExistence type="predicted"/>
<dbReference type="EMBL" id="BTRK01000006">
    <property type="protein sequence ID" value="GMR59056.1"/>
    <property type="molecule type" value="Genomic_DNA"/>
</dbReference>
<dbReference type="PANTHER" id="PTHR32015">
    <property type="entry name" value="FASTING INDUCED LIPASE"/>
    <property type="match status" value="1"/>
</dbReference>
<dbReference type="Proteomes" id="UP001328107">
    <property type="component" value="Unassembled WGS sequence"/>
</dbReference>
<dbReference type="InterPro" id="IPR029058">
    <property type="entry name" value="AB_hydrolase_fold"/>
</dbReference>
<evidence type="ECO:0000256" key="1">
    <source>
        <dbReference type="SAM" id="SignalP"/>
    </source>
</evidence>
<dbReference type="InterPro" id="IPR002918">
    <property type="entry name" value="Lipase_EstA/Esterase_EstB"/>
</dbReference>
<dbReference type="SUPFAM" id="SSF53474">
    <property type="entry name" value="alpha/beta-Hydrolases"/>
    <property type="match status" value="1"/>
</dbReference>
<dbReference type="Pfam" id="PF01674">
    <property type="entry name" value="Lipase_2"/>
    <property type="match status" value="1"/>
</dbReference>
<organism evidence="2 3">
    <name type="scientific">Pristionchus mayeri</name>
    <dbReference type="NCBI Taxonomy" id="1317129"/>
    <lineage>
        <taxon>Eukaryota</taxon>
        <taxon>Metazoa</taxon>
        <taxon>Ecdysozoa</taxon>
        <taxon>Nematoda</taxon>
        <taxon>Chromadorea</taxon>
        <taxon>Rhabditida</taxon>
        <taxon>Rhabditina</taxon>
        <taxon>Diplogasteromorpha</taxon>
        <taxon>Diplogasteroidea</taxon>
        <taxon>Neodiplogasteridae</taxon>
        <taxon>Pristionchus</taxon>
    </lineage>
</organism>
<feature type="non-terminal residue" evidence="2">
    <location>
        <position position="1"/>
    </location>
</feature>